<keyword evidence="4" id="KW-1185">Reference proteome</keyword>
<dbReference type="eggNOG" id="COG0537">
    <property type="taxonomic scope" value="Bacteria"/>
</dbReference>
<dbReference type="Pfam" id="PF01230">
    <property type="entry name" value="HIT"/>
    <property type="match status" value="1"/>
</dbReference>
<dbReference type="HOGENOM" id="CLU_137753_0_0_0"/>
<gene>
    <name evidence="3" type="ordered locus">SNE_A08470</name>
</gene>
<dbReference type="AlphaFoldDB" id="F8L7J1"/>
<dbReference type="SUPFAM" id="SSF54197">
    <property type="entry name" value="HIT-like"/>
    <property type="match status" value="1"/>
</dbReference>
<feature type="domain" description="HIT" evidence="2">
    <location>
        <begin position="1"/>
        <end position="99"/>
    </location>
</feature>
<dbReference type="InterPro" id="IPR011146">
    <property type="entry name" value="HIT-like"/>
</dbReference>
<evidence type="ECO:0000313" key="4">
    <source>
        <dbReference type="Proteomes" id="UP000000496"/>
    </source>
</evidence>
<evidence type="ECO:0000259" key="2">
    <source>
        <dbReference type="PROSITE" id="PS51084"/>
    </source>
</evidence>
<dbReference type="Proteomes" id="UP000000496">
    <property type="component" value="Chromosome gsn.131"/>
</dbReference>
<comment type="caution">
    <text evidence="1">Lacks conserved residue(s) required for the propagation of feature annotation.</text>
</comment>
<accession>F8L7J1</accession>
<dbReference type="KEGG" id="sng:SNE_A08470"/>
<name>F8L7J1_SIMNZ</name>
<dbReference type="GO" id="GO:0003824">
    <property type="term" value="F:catalytic activity"/>
    <property type="evidence" value="ECO:0007669"/>
    <property type="project" value="InterPro"/>
</dbReference>
<sequence length="142" mass="16966">MVDYNQLLIKSYKHWEIYLHENQCYIGRVFALLKDDAHVEDFLALDKEMRDEFFQVGQEVKSALKALFQPDKMNYAALSNHSPRIHVHIVPRYQKPREFQGKIFTDTRWGKNYAPYDRSFVIDEETLYNIRDALKAKMHTSH</sequence>
<dbReference type="STRING" id="331113.SNE_A08470"/>
<dbReference type="PROSITE" id="PS51084">
    <property type="entry name" value="HIT_2"/>
    <property type="match status" value="1"/>
</dbReference>
<dbReference type="OrthoDB" id="9784774at2"/>
<protein>
    <recommendedName>
        <fullName evidence="2">HIT domain-containing protein</fullName>
    </recommendedName>
</protein>
<dbReference type="Gene3D" id="3.30.428.10">
    <property type="entry name" value="HIT-like"/>
    <property type="match status" value="1"/>
</dbReference>
<dbReference type="InterPro" id="IPR036265">
    <property type="entry name" value="HIT-like_sf"/>
</dbReference>
<proteinExistence type="predicted"/>
<organism evidence="3 4">
    <name type="scientific">Simkania negevensis (strain ATCC VR-1471 / DSM 27360 / Z)</name>
    <dbReference type="NCBI Taxonomy" id="331113"/>
    <lineage>
        <taxon>Bacteria</taxon>
        <taxon>Pseudomonadati</taxon>
        <taxon>Chlamydiota</taxon>
        <taxon>Chlamydiia</taxon>
        <taxon>Parachlamydiales</taxon>
        <taxon>Simkaniaceae</taxon>
        <taxon>Simkania</taxon>
    </lineage>
</organism>
<evidence type="ECO:0000313" key="3">
    <source>
        <dbReference type="EMBL" id="CCB88724.1"/>
    </source>
</evidence>
<dbReference type="EMBL" id="FR872582">
    <property type="protein sequence ID" value="CCB88724.1"/>
    <property type="molecule type" value="Genomic_DNA"/>
</dbReference>
<evidence type="ECO:0000256" key="1">
    <source>
        <dbReference type="PROSITE-ProRule" id="PRU00464"/>
    </source>
</evidence>
<reference evidence="3 4" key="2">
    <citation type="journal article" date="2011" name="Mol. Biol. Evol.">
        <title>Unity in variety--the pan-genome of the Chlamydiae.</title>
        <authorList>
            <person name="Collingro A."/>
            <person name="Tischler P."/>
            <person name="Weinmaier T."/>
            <person name="Penz T."/>
            <person name="Heinz E."/>
            <person name="Brunham R.C."/>
            <person name="Read T.D."/>
            <person name="Bavoil P.M."/>
            <person name="Sachse K."/>
            <person name="Kahane S."/>
            <person name="Friedman M.G."/>
            <person name="Rattei T."/>
            <person name="Myers G.S."/>
            <person name="Horn M."/>
        </authorList>
    </citation>
    <scope>NUCLEOTIDE SEQUENCE [LARGE SCALE GENOMIC DNA]</scope>
    <source>
        <strain evidence="4">ATCC VR-1471 / Z</strain>
    </source>
</reference>
<dbReference type="RefSeq" id="WP_013943191.1">
    <property type="nucleotide sequence ID" value="NC_015713.1"/>
</dbReference>
<reference key="1">
    <citation type="journal article" date="2011" name="Mol. Biol. Evol.">
        <title>Unity in variety -- the pan-genome of the Chlamydiae.</title>
        <authorList>
            <person name="Collingro A."/>
            <person name="Tischler P."/>
            <person name="Weinmaier T."/>
            <person name="Penz T."/>
            <person name="Heinz E."/>
            <person name="Brunham R.C."/>
            <person name="Read T.D."/>
            <person name="Bavoil P.M."/>
            <person name="Sachse K."/>
            <person name="Kahane S."/>
            <person name="Friedman M.G."/>
            <person name="Rattei T."/>
            <person name="Myers G.S.A."/>
            <person name="Horn M."/>
        </authorList>
    </citation>
    <scope>NUCLEOTIDE SEQUENCE</scope>
    <source>
        <strain>Z</strain>
    </source>
</reference>